<name>A0ABW1KUL9_9PROT</name>
<sequence>MTTYRKKLPQLGEDIFLTDSGMETDLLFNKGFELPHFASFTLLKDEKGRAAMREYCLEHARLAKRYGFGFIFETATWRASPDWGPKLGYDRAALEAANRDAIALIEEVRDEAALERPFVISANVGPRGDGYQAGALMTVQEAEDYHSFQAEIFVGTAADITTALTMNNTPEAIGFVNAAAAAGMPCAVSFTVETDGRLPSGQPLGEAIMETDFEARKAPAYYMINCAHPTHFTNVLRDSDHWLSRLKGVRANASKCSHAELDEAEALDDGNPGELALENEALRRLVPSLTIFGGCCGTDLRHVSAIAQEISRAKKAAA</sequence>
<feature type="binding site" evidence="3">
    <location>
        <position position="226"/>
    </location>
    <ligand>
        <name>Zn(2+)</name>
        <dbReference type="ChEBI" id="CHEBI:29105"/>
    </ligand>
</feature>
<keyword evidence="1 3" id="KW-0489">Methyltransferase</keyword>
<feature type="domain" description="Hcy-binding" evidence="4">
    <location>
        <begin position="4"/>
        <end position="310"/>
    </location>
</feature>
<keyword evidence="3" id="KW-0479">Metal-binding</keyword>
<evidence type="ECO:0000256" key="1">
    <source>
        <dbReference type="ARBA" id="ARBA00022603"/>
    </source>
</evidence>
<accession>A0ABW1KUL9</accession>
<dbReference type="Pfam" id="PF02574">
    <property type="entry name" value="S-methyl_trans"/>
    <property type="match status" value="1"/>
</dbReference>
<proteinExistence type="predicted"/>
<comment type="cofactor">
    <cofactor evidence="3">
        <name>Zn(2+)</name>
        <dbReference type="ChEBI" id="CHEBI:29105"/>
    </cofactor>
</comment>
<comment type="caution">
    <text evidence="5">The sequence shown here is derived from an EMBL/GenBank/DDBJ whole genome shotgun (WGS) entry which is preliminary data.</text>
</comment>
<dbReference type="Proteomes" id="UP001596116">
    <property type="component" value="Unassembled WGS sequence"/>
</dbReference>
<organism evidence="5 6">
    <name type="scientific">Hyphococcus aureus</name>
    <dbReference type="NCBI Taxonomy" id="2666033"/>
    <lineage>
        <taxon>Bacteria</taxon>
        <taxon>Pseudomonadati</taxon>
        <taxon>Pseudomonadota</taxon>
        <taxon>Alphaproteobacteria</taxon>
        <taxon>Parvularculales</taxon>
        <taxon>Parvularculaceae</taxon>
        <taxon>Hyphococcus</taxon>
    </lineage>
</organism>
<dbReference type="InterPro" id="IPR036589">
    <property type="entry name" value="HCY_dom_sf"/>
</dbReference>
<dbReference type="PANTHER" id="PTHR11103:SF18">
    <property type="entry name" value="SLR1189 PROTEIN"/>
    <property type="match status" value="1"/>
</dbReference>
<evidence type="ECO:0000313" key="6">
    <source>
        <dbReference type="Proteomes" id="UP001596116"/>
    </source>
</evidence>
<dbReference type="Gene3D" id="3.20.20.330">
    <property type="entry name" value="Homocysteine-binding-like domain"/>
    <property type="match status" value="1"/>
</dbReference>
<feature type="binding site" evidence="3">
    <location>
        <position position="296"/>
    </location>
    <ligand>
        <name>Zn(2+)</name>
        <dbReference type="ChEBI" id="CHEBI:29105"/>
    </ligand>
</feature>
<dbReference type="SUPFAM" id="SSF82282">
    <property type="entry name" value="Homocysteine S-methyltransferase"/>
    <property type="match status" value="1"/>
</dbReference>
<feature type="binding site" evidence="3">
    <location>
        <position position="295"/>
    </location>
    <ligand>
        <name>Zn(2+)</name>
        <dbReference type="ChEBI" id="CHEBI:29105"/>
    </ligand>
</feature>
<evidence type="ECO:0000256" key="2">
    <source>
        <dbReference type="ARBA" id="ARBA00022679"/>
    </source>
</evidence>
<dbReference type="EMBL" id="JBHPON010000001">
    <property type="protein sequence ID" value="MFC6034257.1"/>
    <property type="molecule type" value="Genomic_DNA"/>
</dbReference>
<evidence type="ECO:0000313" key="5">
    <source>
        <dbReference type="EMBL" id="MFC6034257.1"/>
    </source>
</evidence>
<dbReference type="InterPro" id="IPR003726">
    <property type="entry name" value="HCY_dom"/>
</dbReference>
<keyword evidence="2 3" id="KW-0808">Transferase</keyword>
<dbReference type="RefSeq" id="WP_379880428.1">
    <property type="nucleotide sequence ID" value="NZ_JBHPON010000001.1"/>
</dbReference>
<evidence type="ECO:0000259" key="4">
    <source>
        <dbReference type="PROSITE" id="PS50970"/>
    </source>
</evidence>
<gene>
    <name evidence="5" type="ORF">ACFMB1_01805</name>
</gene>
<keyword evidence="3" id="KW-0862">Zinc</keyword>
<protein>
    <submittedName>
        <fullName evidence="5">Homocysteine S-methyltransferase family protein</fullName>
    </submittedName>
</protein>
<dbReference type="PROSITE" id="PS50970">
    <property type="entry name" value="HCY"/>
    <property type="match status" value="1"/>
</dbReference>
<keyword evidence="6" id="KW-1185">Reference proteome</keyword>
<reference evidence="5 6" key="1">
    <citation type="submission" date="2024-09" db="EMBL/GenBank/DDBJ databases">
        <authorList>
            <person name="Zhang Z.-H."/>
        </authorList>
    </citation>
    <scope>NUCLEOTIDE SEQUENCE [LARGE SCALE GENOMIC DNA]</scope>
    <source>
        <strain evidence="5 6">HHTR114</strain>
    </source>
</reference>
<evidence type="ECO:0000256" key="3">
    <source>
        <dbReference type="PROSITE-ProRule" id="PRU00333"/>
    </source>
</evidence>
<dbReference type="PANTHER" id="PTHR11103">
    <property type="entry name" value="SLR1189 PROTEIN"/>
    <property type="match status" value="1"/>
</dbReference>